<protein>
    <submittedName>
        <fullName evidence="2">RimJ/RimL family protein N-acetyltransferase</fullName>
    </submittedName>
</protein>
<keyword evidence="3" id="KW-1185">Reference proteome</keyword>
<dbReference type="PROSITE" id="PS51186">
    <property type="entry name" value="GNAT"/>
    <property type="match status" value="1"/>
</dbReference>
<name>A0ABR6BEH8_9PSEU</name>
<dbReference type="SUPFAM" id="SSF55729">
    <property type="entry name" value="Acyl-CoA N-acyltransferases (Nat)"/>
    <property type="match status" value="1"/>
</dbReference>
<dbReference type="RefSeq" id="WP_025359972.1">
    <property type="nucleotide sequence ID" value="NZ_BAAABQ010000084.1"/>
</dbReference>
<dbReference type="Gene3D" id="3.40.630.30">
    <property type="match status" value="1"/>
</dbReference>
<dbReference type="PANTHER" id="PTHR43792:SF1">
    <property type="entry name" value="N-ACETYLTRANSFERASE DOMAIN-CONTAINING PROTEIN"/>
    <property type="match status" value="1"/>
</dbReference>
<dbReference type="InterPro" id="IPR016181">
    <property type="entry name" value="Acyl_CoA_acyltransferase"/>
</dbReference>
<dbReference type="PANTHER" id="PTHR43792">
    <property type="entry name" value="GNAT FAMILY, PUTATIVE (AFU_ORTHOLOGUE AFUA_3G00765)-RELATED-RELATED"/>
    <property type="match status" value="1"/>
</dbReference>
<dbReference type="Proteomes" id="UP000517916">
    <property type="component" value="Unassembled WGS sequence"/>
</dbReference>
<proteinExistence type="predicted"/>
<reference evidence="2 3" key="1">
    <citation type="submission" date="2020-08" db="EMBL/GenBank/DDBJ databases">
        <title>Genomic Encyclopedia of Archaeal and Bacterial Type Strains, Phase II (KMG-II): from individual species to whole genera.</title>
        <authorList>
            <person name="Goeker M."/>
        </authorList>
    </citation>
    <scope>NUCLEOTIDE SEQUENCE [LARGE SCALE GENOMIC DNA]</scope>
    <source>
        <strain evidence="2 3">DSM 43850</strain>
    </source>
</reference>
<comment type="caution">
    <text evidence="2">The sequence shown here is derived from an EMBL/GenBank/DDBJ whole genome shotgun (WGS) entry which is preliminary data.</text>
</comment>
<dbReference type="Pfam" id="PF13302">
    <property type="entry name" value="Acetyltransf_3"/>
    <property type="match status" value="1"/>
</dbReference>
<dbReference type="InterPro" id="IPR000182">
    <property type="entry name" value="GNAT_dom"/>
</dbReference>
<dbReference type="InterPro" id="IPR051531">
    <property type="entry name" value="N-acetyltransferase"/>
</dbReference>
<organism evidence="2 3">
    <name type="scientific">Kutzneria viridogrisea</name>
    <dbReference type="NCBI Taxonomy" id="47990"/>
    <lineage>
        <taxon>Bacteria</taxon>
        <taxon>Bacillati</taxon>
        <taxon>Actinomycetota</taxon>
        <taxon>Actinomycetes</taxon>
        <taxon>Pseudonocardiales</taxon>
        <taxon>Pseudonocardiaceae</taxon>
        <taxon>Kutzneria</taxon>
    </lineage>
</organism>
<evidence type="ECO:0000313" key="2">
    <source>
        <dbReference type="EMBL" id="MBA8925276.1"/>
    </source>
</evidence>
<evidence type="ECO:0000259" key="1">
    <source>
        <dbReference type="PROSITE" id="PS51186"/>
    </source>
</evidence>
<evidence type="ECO:0000313" key="3">
    <source>
        <dbReference type="Proteomes" id="UP000517916"/>
    </source>
</evidence>
<gene>
    <name evidence="2" type="ORF">BC739_002475</name>
</gene>
<feature type="domain" description="N-acetyltransferase" evidence="1">
    <location>
        <begin position="9"/>
        <end position="181"/>
    </location>
</feature>
<sequence length="185" mass="21033">MRPIETERLLLRAFTEDDFEGLRAVQSDPEVTRYLYYEPRSEQEVREALRLRILRTSLEPASGEAEHAVVEHAVVLRETGELIGDVQVALVSAEHRTGEIGFVFHPAHHGRGYAGEAARAVLRSGFHDHGLHRIIGRCDARNTASSGLMERLGMRREAHFVRNEFVKGEWCDELVYAVLAEEWES</sequence>
<dbReference type="EMBL" id="JACJID010000002">
    <property type="protein sequence ID" value="MBA8925276.1"/>
    <property type="molecule type" value="Genomic_DNA"/>
</dbReference>
<accession>A0ABR6BEH8</accession>
<dbReference type="CDD" id="cd04301">
    <property type="entry name" value="NAT_SF"/>
    <property type="match status" value="1"/>
</dbReference>